<evidence type="ECO:0000256" key="9">
    <source>
        <dbReference type="ARBA" id="ARBA00053344"/>
    </source>
</evidence>
<feature type="compositionally biased region" description="Polar residues" evidence="10">
    <location>
        <begin position="544"/>
        <end position="584"/>
    </location>
</feature>
<feature type="region of interest" description="Disordered" evidence="10">
    <location>
        <begin position="518"/>
        <end position="584"/>
    </location>
</feature>
<keyword evidence="6" id="KW-1015">Disulfide bond</keyword>
<feature type="domain" description="UBA" evidence="11">
    <location>
        <begin position="868"/>
        <end position="912"/>
    </location>
</feature>
<dbReference type="EMBL" id="JAFNEN010000128">
    <property type="protein sequence ID" value="KAG8193149.1"/>
    <property type="molecule type" value="Genomic_DNA"/>
</dbReference>
<dbReference type="GO" id="GO:0046872">
    <property type="term" value="F:metal ion binding"/>
    <property type="evidence" value="ECO:0007669"/>
    <property type="project" value="UniProtKB-KW"/>
</dbReference>
<keyword evidence="7" id="KW-0325">Glycoprotein</keyword>
<evidence type="ECO:0000256" key="7">
    <source>
        <dbReference type="ARBA" id="ARBA00023180"/>
    </source>
</evidence>
<dbReference type="NCBIfam" id="NF040941">
    <property type="entry name" value="GGGWT_bact"/>
    <property type="match status" value="1"/>
</dbReference>
<gene>
    <name evidence="14" type="ORF">JTE90_006980</name>
</gene>
<dbReference type="FunFam" id="3.90.215.10:FF:000001">
    <property type="entry name" value="Tenascin isoform 1"/>
    <property type="match status" value="1"/>
</dbReference>
<dbReference type="InterPro" id="IPR015940">
    <property type="entry name" value="UBA"/>
</dbReference>
<feature type="compositionally biased region" description="Polar residues" evidence="10">
    <location>
        <begin position="633"/>
        <end position="671"/>
    </location>
</feature>
<feature type="domain" description="Fibrinogen C-terminal" evidence="12">
    <location>
        <begin position="84"/>
        <end position="312"/>
    </location>
</feature>
<evidence type="ECO:0000256" key="5">
    <source>
        <dbReference type="ARBA" id="ARBA00022968"/>
    </source>
</evidence>
<dbReference type="PROSITE" id="PS51406">
    <property type="entry name" value="FIBRINOGEN_C_2"/>
    <property type="match status" value="1"/>
</dbReference>
<keyword evidence="3" id="KW-0479">Metal-binding</keyword>
<accession>A0AAV6VAZ9</accession>
<organism evidence="14 15">
    <name type="scientific">Oedothorax gibbosus</name>
    <dbReference type="NCBI Taxonomy" id="931172"/>
    <lineage>
        <taxon>Eukaryota</taxon>
        <taxon>Metazoa</taxon>
        <taxon>Ecdysozoa</taxon>
        <taxon>Arthropoda</taxon>
        <taxon>Chelicerata</taxon>
        <taxon>Arachnida</taxon>
        <taxon>Araneae</taxon>
        <taxon>Araneomorphae</taxon>
        <taxon>Entelegynae</taxon>
        <taxon>Araneoidea</taxon>
        <taxon>Linyphiidae</taxon>
        <taxon>Erigoninae</taxon>
        <taxon>Oedothorax</taxon>
    </lineage>
</organism>
<dbReference type="InterPro" id="IPR050373">
    <property type="entry name" value="Fibrinogen_C-term_domain"/>
</dbReference>
<dbReference type="PROSITE" id="PS50030">
    <property type="entry name" value="UBA"/>
    <property type="match status" value="2"/>
</dbReference>
<dbReference type="GO" id="GO:0005615">
    <property type="term" value="C:extracellular space"/>
    <property type="evidence" value="ECO:0007669"/>
    <property type="project" value="TreeGrafter"/>
</dbReference>
<feature type="domain" description="UBA" evidence="11">
    <location>
        <begin position="802"/>
        <end position="845"/>
    </location>
</feature>
<dbReference type="SMART" id="SM00186">
    <property type="entry name" value="FBG"/>
    <property type="match status" value="1"/>
</dbReference>
<dbReference type="Gene3D" id="1.20.120.1920">
    <property type="entry name" value="UBAP1 SOUBA domain"/>
    <property type="match status" value="1"/>
</dbReference>
<keyword evidence="4" id="KW-0106">Calcium</keyword>
<evidence type="ECO:0000256" key="8">
    <source>
        <dbReference type="ARBA" id="ARBA00038769"/>
    </source>
</evidence>
<dbReference type="InterPro" id="IPR023340">
    <property type="entry name" value="UMA"/>
</dbReference>
<evidence type="ECO:0000259" key="11">
    <source>
        <dbReference type="PROSITE" id="PS50030"/>
    </source>
</evidence>
<dbReference type="AlphaFoldDB" id="A0AAV6VAZ9"/>
<keyword evidence="5" id="KW-0812">Transmembrane</keyword>
<evidence type="ECO:0000259" key="12">
    <source>
        <dbReference type="PROSITE" id="PS51406"/>
    </source>
</evidence>
<dbReference type="InterPro" id="IPR042575">
    <property type="entry name" value="UBAP1_C"/>
</dbReference>
<dbReference type="Proteomes" id="UP000827092">
    <property type="component" value="Unassembled WGS sequence"/>
</dbReference>
<evidence type="ECO:0000256" key="6">
    <source>
        <dbReference type="ARBA" id="ARBA00023157"/>
    </source>
</evidence>
<feature type="region of interest" description="Disordered" evidence="10">
    <location>
        <begin position="614"/>
        <end position="671"/>
    </location>
</feature>
<feature type="compositionally biased region" description="Basic and acidic residues" evidence="10">
    <location>
        <begin position="617"/>
        <end position="629"/>
    </location>
</feature>
<feature type="compositionally biased region" description="Basic and acidic residues" evidence="10">
    <location>
        <begin position="518"/>
        <end position="531"/>
    </location>
</feature>
<evidence type="ECO:0000256" key="3">
    <source>
        <dbReference type="ARBA" id="ARBA00022723"/>
    </source>
</evidence>
<comment type="caution">
    <text evidence="14">The sequence shown here is derived from an EMBL/GenBank/DDBJ whole genome shotgun (WGS) entry which is preliminary data.</text>
</comment>
<proteinExistence type="predicted"/>
<dbReference type="PROSITE" id="PS51497">
    <property type="entry name" value="UMA"/>
    <property type="match status" value="1"/>
</dbReference>
<dbReference type="SUPFAM" id="SSF56496">
    <property type="entry name" value="Fibrinogen C-terminal domain-like"/>
    <property type="match status" value="1"/>
</dbReference>
<dbReference type="Pfam" id="PF00147">
    <property type="entry name" value="Fibrinogen_C"/>
    <property type="match status" value="1"/>
</dbReference>
<evidence type="ECO:0000256" key="2">
    <source>
        <dbReference type="ARBA" id="ARBA00022669"/>
    </source>
</evidence>
<dbReference type="GO" id="GO:0030246">
    <property type="term" value="F:carbohydrate binding"/>
    <property type="evidence" value="ECO:0007669"/>
    <property type="project" value="UniProtKB-ARBA"/>
</dbReference>
<comment type="subunit">
    <text evidence="8">Homotetramer; disulfide-linked.</text>
</comment>
<comment type="function">
    <text evidence="9">Lectin involved in innate immunity. Agglutinates all types of human erythrocytes, Gram-positive and Gram-negative bacteria. Has a stronger agglutinating activity towards Gram-negative bacteria than towards Gram-positive bacteria. Specifically recognizes acetyl group-containing substances on agglutinated cells. The hemagglutinating activity was inhibited by EDTA, acetyl group-containing mono- and disaccharides, N-acetyl derivatives of amino acids, other acetyl group-containing substances, propionamide and benzamide. Enhances the antimicrobial activity of big defensin against Gram-positive bacteria but not against Gram-negative bacteria.</text>
</comment>
<feature type="domain" description="UMA" evidence="13">
    <location>
        <begin position="463"/>
        <end position="508"/>
    </location>
</feature>
<sequence length="912" mass="103303">MMYTWLPSMTLCMSMLSNNTPSPTMPRGGLGSVNLEDRTSYTRYLDVVTMLVDHAKRLEQAENFTNTDRIDRNLPDPTIPENLFPCPPRPVDCEELLDCGFTQSGVYRIWPRSRIVTWGPDAGFPVYCDMETDGGGWTVIQRRDDFGTNSDFFFKGWQSYKFGFGDLNYDFWLGNDKIFALSNQRRTTLRFDLLDFDGSDGYATYDDFYVDDEREGYRLHLGDYRGIIGDSFKGHNLVRFSTRDRDNDNNAAQNCALLYKGGWWYNNCHTVNLNGLYLKGQHDTYADGVNWYGWKGFKYSLRKTEMKLRSSNFVRPVNGAPINPPILQGLVRLGRSSTRDNCPELRPAIQRGLGYNSCHTVNLNGLYLKGQRQLVRMEGVQVLAQEDGDEAQVWQLCEARQWWPHQPAQTARVRFLNRNEIRKYFNRAVSKTSCVRKNMFFISILSKDRPWHLTARMVCSNYLDGVPVKISSKFLPPNPVTIPLALESKFSTELLLEQYDFSLERKVIEHNTRRIQELEAAKAKPSKKDVEGATPDPSHKKNVSKTAQYPWNSSTILQPSSQQPIGKASNNAKSNNTTINLSDFENDTSSPFDYMELQTINDLEELNSVFQGISSRNDQEVTEDPKAVEETSVAKSMSFPSTQNPWQEKIPTSHSENFSSQRLSQPDENLTATSLPANNSLSGHHTIDPYLNLFPGANNTACNYTLSQVPYIASNAGPPLLKELDSSVSLRGSKSYSDIRSLSDMEVMNSERGRSHTPPTYCPVATPVTQEETLPLVEDHFQVPTDEPSNGVCNSDTTAYGELDESSRLFVDSLTEMGFPQGQVARAVKHLGIDEKKVVEHLCQIQALEESGYDSSEAEAALHLHDYNRDQAKEFLDLVNQFQDLGFEKDAVKKALVQNKNDWNKTIDALLP</sequence>
<reference evidence="14 15" key="1">
    <citation type="journal article" date="2022" name="Nat. Ecol. Evol.">
        <title>A masculinizing supergene underlies an exaggerated male reproductive morph in a spider.</title>
        <authorList>
            <person name="Hendrickx F."/>
            <person name="De Corte Z."/>
            <person name="Sonet G."/>
            <person name="Van Belleghem S.M."/>
            <person name="Kostlbacher S."/>
            <person name="Vangestel C."/>
        </authorList>
    </citation>
    <scope>NUCLEOTIDE SEQUENCE [LARGE SCALE GENOMIC DNA]</scope>
    <source>
        <strain evidence="14">W744_W776</strain>
    </source>
</reference>
<dbReference type="GO" id="GO:0098609">
    <property type="term" value="P:cell-cell adhesion"/>
    <property type="evidence" value="ECO:0007669"/>
    <property type="project" value="UniProtKB-ARBA"/>
</dbReference>
<evidence type="ECO:0000259" key="13">
    <source>
        <dbReference type="PROSITE" id="PS51497"/>
    </source>
</evidence>
<dbReference type="Gene3D" id="3.90.215.10">
    <property type="entry name" value="Gamma Fibrinogen, chain A, domain 1"/>
    <property type="match status" value="1"/>
</dbReference>
<protein>
    <submittedName>
        <fullName evidence="14">Uncharacterized protein</fullName>
    </submittedName>
</protein>
<comment type="subcellular location">
    <subcellularLocation>
        <location evidence="1">Membrane</location>
        <topology evidence="1">Single-pass type II membrane protein</topology>
    </subcellularLocation>
</comment>
<keyword evidence="5" id="KW-0735">Signal-anchor</keyword>
<evidence type="ECO:0000313" key="14">
    <source>
        <dbReference type="EMBL" id="KAG8193149.1"/>
    </source>
</evidence>
<name>A0AAV6VAZ9_9ARAC</name>
<evidence type="ECO:0000256" key="1">
    <source>
        <dbReference type="ARBA" id="ARBA00004606"/>
    </source>
</evidence>
<dbReference type="InterPro" id="IPR036056">
    <property type="entry name" value="Fibrinogen-like_C"/>
</dbReference>
<dbReference type="PANTHER" id="PTHR19143:SF45">
    <property type="entry name" value="FIBRINOGEN C DOMAIN-CONTAINING PROTEIN 1"/>
    <property type="match status" value="1"/>
</dbReference>
<evidence type="ECO:0000256" key="10">
    <source>
        <dbReference type="SAM" id="MobiDB-lite"/>
    </source>
</evidence>
<dbReference type="CDD" id="cd00087">
    <property type="entry name" value="FReD"/>
    <property type="match status" value="1"/>
</dbReference>
<dbReference type="GO" id="GO:0008061">
    <property type="term" value="F:chitin binding"/>
    <property type="evidence" value="ECO:0007669"/>
    <property type="project" value="UniProtKB-KW"/>
</dbReference>
<dbReference type="PANTHER" id="PTHR19143">
    <property type="entry name" value="FIBRINOGEN/TENASCIN/ANGIOPOEITIN"/>
    <property type="match status" value="1"/>
</dbReference>
<evidence type="ECO:0000313" key="15">
    <source>
        <dbReference type="Proteomes" id="UP000827092"/>
    </source>
</evidence>
<dbReference type="GO" id="GO:0016020">
    <property type="term" value="C:membrane"/>
    <property type="evidence" value="ECO:0007669"/>
    <property type="project" value="UniProtKB-SubCell"/>
</dbReference>
<evidence type="ECO:0000256" key="4">
    <source>
        <dbReference type="ARBA" id="ARBA00022837"/>
    </source>
</evidence>
<keyword evidence="2" id="KW-0147">Chitin-binding</keyword>
<dbReference type="InterPro" id="IPR002181">
    <property type="entry name" value="Fibrinogen_a/b/g_C_dom"/>
</dbReference>
<keyword evidence="15" id="KW-1185">Reference proteome</keyword>
<dbReference type="InterPro" id="IPR014716">
    <property type="entry name" value="Fibrinogen_a/b/g_C_1"/>
</dbReference>
<dbReference type="CDD" id="cd14316">
    <property type="entry name" value="UBA2_UBAP1_like"/>
    <property type="match status" value="1"/>
</dbReference>